<evidence type="ECO:0000313" key="1">
    <source>
        <dbReference type="EMBL" id="PIO26304.1"/>
    </source>
</evidence>
<reference evidence="2" key="1">
    <citation type="journal article" date="2017" name="Nat. Commun.">
        <title>The North American bullfrog draft genome provides insight into hormonal regulation of long noncoding RNA.</title>
        <authorList>
            <person name="Hammond S.A."/>
            <person name="Warren R.L."/>
            <person name="Vandervalk B.P."/>
            <person name="Kucuk E."/>
            <person name="Khan H."/>
            <person name="Gibb E.A."/>
            <person name="Pandoh P."/>
            <person name="Kirk H."/>
            <person name="Zhao Y."/>
            <person name="Jones M."/>
            <person name="Mungall A.J."/>
            <person name="Coope R."/>
            <person name="Pleasance S."/>
            <person name="Moore R.A."/>
            <person name="Holt R.A."/>
            <person name="Round J.M."/>
            <person name="Ohora S."/>
            <person name="Walle B.V."/>
            <person name="Veldhoen N."/>
            <person name="Helbing C.C."/>
            <person name="Birol I."/>
        </authorList>
    </citation>
    <scope>NUCLEOTIDE SEQUENCE [LARGE SCALE GENOMIC DNA]</scope>
</reference>
<evidence type="ECO:0000313" key="2">
    <source>
        <dbReference type="Proteomes" id="UP000228934"/>
    </source>
</evidence>
<dbReference type="Proteomes" id="UP000228934">
    <property type="component" value="Unassembled WGS sequence"/>
</dbReference>
<dbReference type="EMBL" id="KV944287">
    <property type="protein sequence ID" value="PIO26304.1"/>
    <property type="molecule type" value="Genomic_DNA"/>
</dbReference>
<proteinExistence type="predicted"/>
<name>A0A2G9REM9_AQUCT</name>
<gene>
    <name evidence="1" type="ORF">AB205_0129330</name>
</gene>
<organism evidence="1 2">
    <name type="scientific">Aquarana catesbeiana</name>
    <name type="common">American bullfrog</name>
    <name type="synonym">Rana catesbeiana</name>
    <dbReference type="NCBI Taxonomy" id="8400"/>
    <lineage>
        <taxon>Eukaryota</taxon>
        <taxon>Metazoa</taxon>
        <taxon>Chordata</taxon>
        <taxon>Craniata</taxon>
        <taxon>Vertebrata</taxon>
        <taxon>Euteleostomi</taxon>
        <taxon>Amphibia</taxon>
        <taxon>Batrachia</taxon>
        <taxon>Anura</taxon>
        <taxon>Neobatrachia</taxon>
        <taxon>Ranoidea</taxon>
        <taxon>Ranidae</taxon>
        <taxon>Aquarana</taxon>
    </lineage>
</organism>
<sequence>MVLAGLFLTSHKCPAPSCRQQYNLTVNDFLCPSVDSNKGLYIEYKNTISQYISALNAHFPMFCCFKNASTK</sequence>
<keyword evidence="2" id="KW-1185">Reference proteome</keyword>
<dbReference type="AlphaFoldDB" id="A0A2G9REM9"/>
<accession>A0A2G9REM9</accession>
<dbReference type="OrthoDB" id="4822at2759"/>
<protein>
    <submittedName>
        <fullName evidence="1">Uncharacterized protein</fullName>
    </submittedName>
</protein>